<dbReference type="InterPro" id="IPR019734">
    <property type="entry name" value="TPR_rpt"/>
</dbReference>
<evidence type="ECO:0000313" key="5">
    <source>
        <dbReference type="EMBL" id="NCI50104.1"/>
    </source>
</evidence>
<feature type="signal peptide" evidence="3">
    <location>
        <begin position="1"/>
        <end position="19"/>
    </location>
</feature>
<dbReference type="Pfam" id="PF06580">
    <property type="entry name" value="His_kinase"/>
    <property type="match status" value="1"/>
</dbReference>
<dbReference type="SUPFAM" id="SSF55874">
    <property type="entry name" value="ATPase domain of HSP90 chaperone/DNA topoisomerase II/histidine kinase"/>
    <property type="match status" value="1"/>
</dbReference>
<evidence type="ECO:0000256" key="1">
    <source>
        <dbReference type="PROSITE-ProRule" id="PRU00339"/>
    </source>
</evidence>
<dbReference type="InterPro" id="IPR036890">
    <property type="entry name" value="HATPase_C_sf"/>
</dbReference>
<dbReference type="Pfam" id="PF13176">
    <property type="entry name" value="TPR_7"/>
    <property type="match status" value="1"/>
</dbReference>
<dbReference type="PROSITE" id="PS50005">
    <property type="entry name" value="TPR"/>
    <property type="match status" value="2"/>
</dbReference>
<comment type="caution">
    <text evidence="5">The sequence shown here is derived from an EMBL/GenBank/DDBJ whole genome shotgun (WGS) entry which is preliminary data.</text>
</comment>
<evidence type="ECO:0000313" key="6">
    <source>
        <dbReference type="Proteomes" id="UP000753802"/>
    </source>
</evidence>
<dbReference type="PANTHER" id="PTHR34220">
    <property type="entry name" value="SENSOR HISTIDINE KINASE YPDA"/>
    <property type="match status" value="1"/>
</dbReference>
<gene>
    <name evidence="5" type="ORF">GWC95_09235</name>
</gene>
<dbReference type="PANTHER" id="PTHR34220:SF7">
    <property type="entry name" value="SENSOR HISTIDINE KINASE YPDA"/>
    <property type="match status" value="1"/>
</dbReference>
<keyword evidence="2" id="KW-0812">Transmembrane</keyword>
<dbReference type="RefSeq" id="WP_161818413.1">
    <property type="nucleotide sequence ID" value="NZ_JAACJS010000012.1"/>
</dbReference>
<name>A0ABW9ZV46_9BACT</name>
<dbReference type="Gene3D" id="3.30.565.10">
    <property type="entry name" value="Histidine kinase-like ATPase, C-terminal domain"/>
    <property type="match status" value="1"/>
</dbReference>
<keyword evidence="3" id="KW-0732">Signal</keyword>
<dbReference type="SUPFAM" id="SSF48452">
    <property type="entry name" value="TPR-like"/>
    <property type="match status" value="2"/>
</dbReference>
<dbReference type="InterPro" id="IPR011990">
    <property type="entry name" value="TPR-like_helical_dom_sf"/>
</dbReference>
<sequence length="613" mass="70600">MLRRRLAVLLWILPSFAFAQFNDAEQFSRTFELGQTLIYSFRPEEALKEFNDAFTIAARMKKRIRMGRSLLGAAQAQWYLGRNTNAIDTIKQGLQYLGDPGNDKNLLNEKLFGLRVLSNIYDANGDYENAFITTTEALSYYKKGGDQQNHLLTLVQMGNLYRNVGEYPAAGRYYEEAEKLSPQPREYSYRELYHQKGRLYTERGLFDSALICYTRALPGHPNPKAIYVRIAENYWRQNKPEKARKYFMLIFRKTKFLEDSQIFTPALIGLGKIYLKWGQTDSALKVSLRAFELASLKRARQNKRDASLLLSEIYSNLGDSGRAFYYYREYVVLKDSVLSSQFKGHVYAFIRKAEEAEHASQVKLLRWTVIGLIVLGGLSLFILLLRTNNEKLKMRQRAGELEMQALRAQMNPHFIFNCLSAINHFILKNETEKASSYLTRFSRLIRLVLVNSGKSTISLEEELDMLKLYLDMEQLRFTNAFDYYIAYDDNVKPAMIEVPSFILQPFCENAIWHGLLHKDGKGKLDIRFQLDKNSLVCTITDNGIGREKAAVLKSGSKEKTDSFGHKLTTERIVLFNKGVRNIESFSIDDLVDKNGEAAGTRVTIRIHNKIKND</sequence>
<evidence type="ECO:0000256" key="3">
    <source>
        <dbReference type="SAM" id="SignalP"/>
    </source>
</evidence>
<protein>
    <submittedName>
        <fullName evidence="5">Tetratricopeptide repeat protein</fullName>
    </submittedName>
</protein>
<feature type="domain" description="Signal transduction histidine kinase internal region" evidence="4">
    <location>
        <begin position="402"/>
        <end position="480"/>
    </location>
</feature>
<dbReference type="Proteomes" id="UP000753802">
    <property type="component" value="Unassembled WGS sequence"/>
</dbReference>
<dbReference type="InterPro" id="IPR010559">
    <property type="entry name" value="Sig_transdc_His_kin_internal"/>
</dbReference>
<keyword evidence="1" id="KW-0802">TPR repeat</keyword>
<accession>A0ABW9ZV46</accession>
<dbReference type="InterPro" id="IPR050640">
    <property type="entry name" value="Bact_2-comp_sensor_kinase"/>
</dbReference>
<dbReference type="EMBL" id="JAACJS010000012">
    <property type="protein sequence ID" value="NCI50104.1"/>
    <property type="molecule type" value="Genomic_DNA"/>
</dbReference>
<proteinExistence type="predicted"/>
<reference evidence="5 6" key="1">
    <citation type="submission" date="2020-01" db="EMBL/GenBank/DDBJ databases">
        <title>Genome analysis.</title>
        <authorList>
            <person name="Wu S."/>
            <person name="Wang G."/>
        </authorList>
    </citation>
    <scope>NUCLEOTIDE SEQUENCE [LARGE SCALE GENOMIC DNA]</scope>
    <source>
        <strain evidence="5 6">SYL130</strain>
    </source>
</reference>
<feature type="chain" id="PRO_5046993266" evidence="3">
    <location>
        <begin position="20"/>
        <end position="613"/>
    </location>
</feature>
<keyword evidence="6" id="KW-1185">Reference proteome</keyword>
<keyword evidence="2" id="KW-1133">Transmembrane helix</keyword>
<dbReference type="SMART" id="SM00028">
    <property type="entry name" value="TPR"/>
    <property type="match status" value="4"/>
</dbReference>
<evidence type="ECO:0000259" key="4">
    <source>
        <dbReference type="Pfam" id="PF06580"/>
    </source>
</evidence>
<organism evidence="5 6">
    <name type="scientific">Sediminibacterium roseum</name>
    <dbReference type="NCBI Taxonomy" id="1978412"/>
    <lineage>
        <taxon>Bacteria</taxon>
        <taxon>Pseudomonadati</taxon>
        <taxon>Bacteroidota</taxon>
        <taxon>Chitinophagia</taxon>
        <taxon>Chitinophagales</taxon>
        <taxon>Chitinophagaceae</taxon>
        <taxon>Sediminibacterium</taxon>
    </lineage>
</organism>
<keyword evidence="2" id="KW-0472">Membrane</keyword>
<feature type="repeat" description="TPR" evidence="1">
    <location>
        <begin position="190"/>
        <end position="223"/>
    </location>
</feature>
<evidence type="ECO:0000256" key="2">
    <source>
        <dbReference type="SAM" id="Phobius"/>
    </source>
</evidence>
<feature type="transmembrane region" description="Helical" evidence="2">
    <location>
        <begin position="364"/>
        <end position="385"/>
    </location>
</feature>
<feature type="repeat" description="TPR" evidence="1">
    <location>
        <begin position="151"/>
        <end position="184"/>
    </location>
</feature>
<dbReference type="Gene3D" id="1.25.40.10">
    <property type="entry name" value="Tetratricopeptide repeat domain"/>
    <property type="match status" value="2"/>
</dbReference>